<dbReference type="Proteomes" id="UP000682733">
    <property type="component" value="Unassembled WGS sequence"/>
</dbReference>
<feature type="region of interest" description="Disordered" evidence="1">
    <location>
        <begin position="96"/>
        <end position="145"/>
    </location>
</feature>
<reference evidence="2" key="1">
    <citation type="submission" date="2021-02" db="EMBL/GenBank/DDBJ databases">
        <authorList>
            <person name="Nowell W R."/>
        </authorList>
    </citation>
    <scope>NUCLEOTIDE SEQUENCE</scope>
</reference>
<proteinExistence type="predicted"/>
<dbReference type="AlphaFoldDB" id="A0A8S2FJX7"/>
<accession>A0A8S2FJX7</accession>
<evidence type="ECO:0000313" key="4">
    <source>
        <dbReference type="Proteomes" id="UP000677228"/>
    </source>
</evidence>
<evidence type="ECO:0000313" key="2">
    <source>
        <dbReference type="EMBL" id="CAF1492767.1"/>
    </source>
</evidence>
<comment type="caution">
    <text evidence="2">The sequence shown here is derived from an EMBL/GenBank/DDBJ whole genome shotgun (WGS) entry which is preliminary data.</text>
</comment>
<organism evidence="2 4">
    <name type="scientific">Didymodactylos carnosus</name>
    <dbReference type="NCBI Taxonomy" id="1234261"/>
    <lineage>
        <taxon>Eukaryota</taxon>
        <taxon>Metazoa</taxon>
        <taxon>Spiralia</taxon>
        <taxon>Gnathifera</taxon>
        <taxon>Rotifera</taxon>
        <taxon>Eurotatoria</taxon>
        <taxon>Bdelloidea</taxon>
        <taxon>Philodinida</taxon>
        <taxon>Philodinidae</taxon>
        <taxon>Didymodactylos</taxon>
    </lineage>
</organism>
<gene>
    <name evidence="2" type="ORF">OVA965_LOCUS36576</name>
    <name evidence="3" type="ORF">TMI583_LOCUS37593</name>
</gene>
<feature type="compositionally biased region" description="Polar residues" evidence="1">
    <location>
        <begin position="96"/>
        <end position="134"/>
    </location>
</feature>
<dbReference type="EMBL" id="CAJOBA010055258">
    <property type="protein sequence ID" value="CAF4281921.1"/>
    <property type="molecule type" value="Genomic_DNA"/>
</dbReference>
<protein>
    <submittedName>
        <fullName evidence="2">Uncharacterized protein</fullName>
    </submittedName>
</protein>
<dbReference type="EMBL" id="CAJNOK010033291">
    <property type="protein sequence ID" value="CAF1492767.1"/>
    <property type="molecule type" value="Genomic_DNA"/>
</dbReference>
<sequence>MYIASTVKQSRVKVSDEEIKCIEYCQVKFKNNYKCCVNYLRNDSQVPTSVRNLYVKLSSEKGVLRIANFLQRAAKKAALAKALQHTRNGDVAQYFTPISTDTSQPSVQSQNQSRSSETGLSEPLTTASTQSTISLLPPHPNSTHQLVASTTASTIMSAVAGVLPDLRQVSSESPEINESSVFRWRKSWLNTPDDDNTDSDVANRIDYNQQDDLPPEIADALDPQQISGSQRCSIFNNNPLLTNMMINCLPGLISRFQDNKSKLIL</sequence>
<dbReference type="Proteomes" id="UP000677228">
    <property type="component" value="Unassembled WGS sequence"/>
</dbReference>
<name>A0A8S2FJX7_9BILA</name>
<evidence type="ECO:0000313" key="3">
    <source>
        <dbReference type="EMBL" id="CAF4281921.1"/>
    </source>
</evidence>
<evidence type="ECO:0000256" key="1">
    <source>
        <dbReference type="SAM" id="MobiDB-lite"/>
    </source>
</evidence>